<dbReference type="GO" id="GO:0005737">
    <property type="term" value="C:cytoplasm"/>
    <property type="evidence" value="ECO:0007669"/>
    <property type="project" value="TreeGrafter"/>
</dbReference>
<dbReference type="AlphaFoldDB" id="A0A1T2X6B9"/>
<evidence type="ECO:0000256" key="1">
    <source>
        <dbReference type="ARBA" id="ARBA00034221"/>
    </source>
</evidence>
<dbReference type="SUPFAM" id="SSF56281">
    <property type="entry name" value="Metallo-hydrolase/oxidoreductase"/>
    <property type="match status" value="1"/>
</dbReference>
<comment type="function">
    <text evidence="2">Counteracts the endogenous Pycsar antiviral defense system. Phosphodiesterase that enables metal-dependent hydrolysis of host cyclic nucleotide Pycsar defense signals such as cCMP and cUMP.</text>
</comment>
<evidence type="ECO:0000259" key="4">
    <source>
        <dbReference type="Pfam" id="PF12706"/>
    </source>
</evidence>
<dbReference type="Gene3D" id="3.60.15.10">
    <property type="entry name" value="Ribonuclease Z/Hydroxyacylglutathione hydrolase-like"/>
    <property type="match status" value="1"/>
</dbReference>
<keyword evidence="6" id="KW-1185">Reference proteome</keyword>
<accession>A0A1T2X6B9</accession>
<evidence type="ECO:0000256" key="3">
    <source>
        <dbReference type="ARBA" id="ARBA00048505"/>
    </source>
</evidence>
<dbReference type="EMBL" id="MSZX01000009">
    <property type="protein sequence ID" value="OPA75390.1"/>
    <property type="molecule type" value="Genomic_DNA"/>
</dbReference>
<evidence type="ECO:0000313" key="6">
    <source>
        <dbReference type="Proteomes" id="UP000190188"/>
    </source>
</evidence>
<dbReference type="InterPro" id="IPR001279">
    <property type="entry name" value="Metallo-B-lactamas"/>
</dbReference>
<comment type="caution">
    <text evidence="5">The sequence shown here is derived from an EMBL/GenBank/DDBJ whole genome shotgun (WGS) entry which is preliminary data.</text>
</comment>
<dbReference type="PANTHER" id="PTHR15032">
    <property type="entry name" value="N-ACYL-PHOSPHATIDYLETHANOLAMINE-HYDROLYZING PHOSPHOLIPASE D"/>
    <property type="match status" value="1"/>
</dbReference>
<dbReference type="RefSeq" id="WP_233147145.1">
    <property type="nucleotide sequence ID" value="NZ_MSZX01000009.1"/>
</dbReference>
<dbReference type="Pfam" id="PF12706">
    <property type="entry name" value="Lactamase_B_2"/>
    <property type="match status" value="1"/>
</dbReference>
<comment type="catalytic activity">
    <reaction evidence="1">
        <text>3',5'-cyclic CMP + H2O = CMP + H(+)</text>
        <dbReference type="Rhea" id="RHEA:72675"/>
        <dbReference type="ChEBI" id="CHEBI:15377"/>
        <dbReference type="ChEBI" id="CHEBI:15378"/>
        <dbReference type="ChEBI" id="CHEBI:58003"/>
        <dbReference type="ChEBI" id="CHEBI:60377"/>
    </reaction>
    <physiologicalReaction direction="left-to-right" evidence="1">
        <dbReference type="Rhea" id="RHEA:72676"/>
    </physiologicalReaction>
</comment>
<dbReference type="PANTHER" id="PTHR15032:SF4">
    <property type="entry name" value="N-ACYL-PHOSPHATIDYLETHANOLAMINE-HYDROLYZING PHOSPHOLIPASE D"/>
    <property type="match status" value="1"/>
</dbReference>
<feature type="domain" description="Metallo-beta-lactamase" evidence="4">
    <location>
        <begin position="85"/>
        <end position="280"/>
    </location>
</feature>
<organism evidence="5 6">
    <name type="scientific">Paenibacillus selenitireducens</name>
    <dbReference type="NCBI Taxonomy" id="1324314"/>
    <lineage>
        <taxon>Bacteria</taxon>
        <taxon>Bacillati</taxon>
        <taxon>Bacillota</taxon>
        <taxon>Bacilli</taxon>
        <taxon>Bacillales</taxon>
        <taxon>Paenibacillaceae</taxon>
        <taxon>Paenibacillus</taxon>
    </lineage>
</organism>
<gene>
    <name evidence="5" type="ORF">BVG16_22200</name>
</gene>
<protein>
    <recommendedName>
        <fullName evidence="4">Metallo-beta-lactamase domain-containing protein</fullName>
    </recommendedName>
</protein>
<evidence type="ECO:0000256" key="2">
    <source>
        <dbReference type="ARBA" id="ARBA00034301"/>
    </source>
</evidence>
<proteinExistence type="predicted"/>
<dbReference type="InterPro" id="IPR036866">
    <property type="entry name" value="RibonucZ/Hydroxyglut_hydro"/>
</dbReference>
<dbReference type="Proteomes" id="UP000190188">
    <property type="component" value="Unassembled WGS sequence"/>
</dbReference>
<comment type="catalytic activity">
    <reaction evidence="3">
        <text>3',5'-cyclic UMP + H2O = UMP + H(+)</text>
        <dbReference type="Rhea" id="RHEA:70575"/>
        <dbReference type="ChEBI" id="CHEBI:15377"/>
        <dbReference type="ChEBI" id="CHEBI:15378"/>
        <dbReference type="ChEBI" id="CHEBI:57865"/>
        <dbReference type="ChEBI" id="CHEBI:184387"/>
    </reaction>
    <physiologicalReaction direction="left-to-right" evidence="3">
        <dbReference type="Rhea" id="RHEA:70576"/>
    </physiologicalReaction>
</comment>
<evidence type="ECO:0000313" key="5">
    <source>
        <dbReference type="EMBL" id="OPA75390.1"/>
    </source>
</evidence>
<sequence>MEYGRSSQFQRKKFVNLNPTPSMAYNGKNIMSLIRDYMKPNPNRRPRSKIPMMKGNVQLDPVDRETTVTWFGHSASMVQIEGKTLLLDPMFGDAPSPFPAIGGKRYSGHLPIEIHDLPVIDAVLFSHDHYDHLDYGTVKQIKDKVKQFYVPLGVGSHLIRWGVHPDLIHELDWWEETELNGLRLVCTPARHFSGRSITDSNATLWCSWVIQGQESKIFFSGDSGYDTHFKTIGHQYGPFDLTLMECGQYDERWHAIHMMPEQTVQAHQDVKGGTMIPIHWGAFTLALHDWTDSIERVTSYGQEMGVSIATPQMGEPVIVGSSKIPNQAWWKL</sequence>
<name>A0A1T2X6B9_9BACL</name>
<dbReference type="STRING" id="1324314.BVG16_22200"/>
<reference evidence="5 6" key="1">
    <citation type="submission" date="2017-01" db="EMBL/GenBank/DDBJ databases">
        <title>Genome analysis of Paenibacillus selenitrireducens ES3-24.</title>
        <authorList>
            <person name="Xu D."/>
            <person name="Yao R."/>
            <person name="Zheng S."/>
        </authorList>
    </citation>
    <scope>NUCLEOTIDE SEQUENCE [LARGE SCALE GENOMIC DNA]</scope>
    <source>
        <strain evidence="5 6">ES3-24</strain>
    </source>
</reference>